<dbReference type="SUPFAM" id="SSF47954">
    <property type="entry name" value="Cyclin-like"/>
    <property type="match status" value="1"/>
</dbReference>
<proteinExistence type="predicted"/>
<evidence type="ECO:0000313" key="3">
    <source>
        <dbReference type="EMBL" id="JAS26997.1"/>
    </source>
</evidence>
<organism evidence="3">
    <name type="scientific">Clastoptera arizonana</name>
    <name type="common">Arizona spittle bug</name>
    <dbReference type="NCBI Taxonomy" id="38151"/>
    <lineage>
        <taxon>Eukaryota</taxon>
        <taxon>Metazoa</taxon>
        <taxon>Ecdysozoa</taxon>
        <taxon>Arthropoda</taxon>
        <taxon>Hexapoda</taxon>
        <taxon>Insecta</taxon>
        <taxon>Pterygota</taxon>
        <taxon>Neoptera</taxon>
        <taxon>Paraneoptera</taxon>
        <taxon>Hemiptera</taxon>
        <taxon>Auchenorrhyncha</taxon>
        <taxon>Cercopoidea</taxon>
        <taxon>Clastopteridae</taxon>
        <taxon>Clastoptera</taxon>
    </lineage>
</organism>
<dbReference type="Pfam" id="PF16899">
    <property type="entry name" value="Cyclin_C_2"/>
    <property type="match status" value="1"/>
</dbReference>
<gene>
    <name evidence="3" type="ORF">g.11406</name>
</gene>
<evidence type="ECO:0000256" key="1">
    <source>
        <dbReference type="ARBA" id="ARBA00023127"/>
    </source>
</evidence>
<reference evidence="3" key="1">
    <citation type="submission" date="2015-12" db="EMBL/GenBank/DDBJ databases">
        <title>De novo transcriptome assembly of four potential Pierce s Disease insect vectors from Arizona vineyards.</title>
        <authorList>
            <person name="Tassone E.E."/>
        </authorList>
    </citation>
    <scope>NUCLEOTIDE SEQUENCE</scope>
</reference>
<dbReference type="EMBL" id="GEDC01010301">
    <property type="protein sequence ID" value="JAS26997.1"/>
    <property type="molecule type" value="Transcribed_RNA"/>
</dbReference>
<sequence>MVPKLPQNVINTAFHYYERFFFDSVCDGTPSKRDFTLDVIKDPERFCLKAKNFMDKLLLTKAYILYAPAQIALGSLALAVSESQETIEPYLNILLSKYSKEEKENLTKKIMEIAQIKLDPQPPPKEVIEILELRLNNCKNQLH</sequence>
<dbReference type="Gene3D" id="1.10.472.10">
    <property type="entry name" value="Cyclin-like"/>
    <property type="match status" value="1"/>
</dbReference>
<accession>A0A1B6DMW8</accession>
<keyword evidence="1" id="KW-0195">Cyclin</keyword>
<name>A0A1B6DMW8_9HEMI</name>
<feature type="domain" description="Cyclin C-terminal" evidence="2">
    <location>
        <begin position="41"/>
        <end position="115"/>
    </location>
</feature>
<evidence type="ECO:0000259" key="2">
    <source>
        <dbReference type="Pfam" id="PF16899"/>
    </source>
</evidence>
<protein>
    <recommendedName>
        <fullName evidence="2">Cyclin C-terminal domain-containing protein</fullName>
    </recommendedName>
</protein>
<dbReference type="AlphaFoldDB" id="A0A1B6DMW8"/>
<dbReference type="InterPro" id="IPR031658">
    <property type="entry name" value="Cyclin_C_2"/>
</dbReference>
<dbReference type="InterPro" id="IPR036915">
    <property type="entry name" value="Cyclin-like_sf"/>
</dbReference>